<evidence type="ECO:0000256" key="1">
    <source>
        <dbReference type="ARBA" id="ARBA00022801"/>
    </source>
</evidence>
<dbReference type="GO" id="GO:0016787">
    <property type="term" value="F:hydrolase activity"/>
    <property type="evidence" value="ECO:0007669"/>
    <property type="project" value="UniProtKB-KW"/>
</dbReference>
<dbReference type="SUPFAM" id="SSF53474">
    <property type="entry name" value="alpha/beta-Hydrolases"/>
    <property type="match status" value="1"/>
</dbReference>
<dbReference type="EMBL" id="CVRB01000001">
    <property type="protein sequence ID" value="CRK81332.1"/>
    <property type="molecule type" value="Genomic_DNA"/>
</dbReference>
<protein>
    <submittedName>
        <fullName evidence="4">Para-nitrobenzyl esterase</fullName>
    </submittedName>
</protein>
<dbReference type="STRING" id="1499688.BN000_01233"/>
<proteinExistence type="predicted"/>
<keyword evidence="5" id="KW-1185">Reference proteome</keyword>
<dbReference type="Proteomes" id="UP000199087">
    <property type="component" value="Unassembled WGS sequence"/>
</dbReference>
<feature type="domain" description="BD-FAE-like" evidence="3">
    <location>
        <begin position="51"/>
        <end position="228"/>
    </location>
</feature>
<dbReference type="AlphaFoldDB" id="A0A0U1NUA5"/>
<evidence type="ECO:0000259" key="3">
    <source>
        <dbReference type="Pfam" id="PF20434"/>
    </source>
</evidence>
<keyword evidence="2" id="KW-0812">Transmembrane</keyword>
<dbReference type="PANTHER" id="PTHR48081:SF33">
    <property type="entry name" value="KYNURENINE FORMAMIDASE"/>
    <property type="match status" value="1"/>
</dbReference>
<evidence type="ECO:0000313" key="4">
    <source>
        <dbReference type="EMBL" id="CRK81332.1"/>
    </source>
</evidence>
<name>A0A0U1NUA5_9BACI</name>
<accession>A0A0U1NUA5</accession>
<reference evidence="5" key="1">
    <citation type="submission" date="2015-05" db="EMBL/GenBank/DDBJ databases">
        <authorList>
            <person name="Urmite Genomes"/>
        </authorList>
    </citation>
    <scope>NUCLEOTIDE SEQUENCE [LARGE SCALE GENOMIC DNA]</scope>
    <source>
        <strain evidence="5">LF1</strain>
    </source>
</reference>
<organism evidence="4 5">
    <name type="scientific">Neobacillus massiliamazoniensis</name>
    <dbReference type="NCBI Taxonomy" id="1499688"/>
    <lineage>
        <taxon>Bacteria</taxon>
        <taxon>Bacillati</taxon>
        <taxon>Bacillota</taxon>
        <taxon>Bacilli</taxon>
        <taxon>Bacillales</taxon>
        <taxon>Bacillaceae</taxon>
        <taxon>Neobacillus</taxon>
    </lineage>
</organism>
<keyword evidence="2" id="KW-1133">Transmembrane helix</keyword>
<gene>
    <name evidence="4" type="ORF">BN000_01233</name>
</gene>
<keyword evidence="1" id="KW-0378">Hydrolase</keyword>
<dbReference type="Pfam" id="PF20434">
    <property type="entry name" value="BD-FAE"/>
    <property type="match status" value="1"/>
</dbReference>
<evidence type="ECO:0000313" key="5">
    <source>
        <dbReference type="Proteomes" id="UP000199087"/>
    </source>
</evidence>
<keyword evidence="2" id="KW-0472">Membrane</keyword>
<dbReference type="InterPro" id="IPR029058">
    <property type="entry name" value="AB_hydrolase_fold"/>
</dbReference>
<dbReference type="InterPro" id="IPR049492">
    <property type="entry name" value="BD-FAE-like_dom"/>
</dbReference>
<dbReference type="PANTHER" id="PTHR48081">
    <property type="entry name" value="AB HYDROLASE SUPERFAMILY PROTEIN C4A8.06C"/>
    <property type="match status" value="1"/>
</dbReference>
<dbReference type="Gene3D" id="3.40.50.1820">
    <property type="entry name" value="alpha/beta hydrolase"/>
    <property type="match status" value="1"/>
</dbReference>
<sequence length="286" mass="31217">MEISRGRRFLSLFAVLFILVIGSAVYFFQHTHGQEMEHLNVKYGDDPKQSLDVYSPTVGKGKKLPVILYVHGGGWTGGDKSNVAEKPSFFTNKGYVFVSVNHRLSPKASNVEMANDVSSAVKWVSDNADTYQIDRSKINLMGHSAGGQLVMLVGTNPEYLNKVGLTPQSLKSIVSLEGPLDLTDFIQRMSNYKKVFGNDQQVWAEASPLTYAANKSMPPMFLVAHGTKSIAAFVDSAKKAGNTVDSFTVQTLSHSGVTEYLGSSKGSEEAKNMTNAVVAFLKKYNS</sequence>
<evidence type="ECO:0000256" key="2">
    <source>
        <dbReference type="SAM" id="Phobius"/>
    </source>
</evidence>
<dbReference type="InterPro" id="IPR050300">
    <property type="entry name" value="GDXG_lipolytic_enzyme"/>
</dbReference>
<feature type="transmembrane region" description="Helical" evidence="2">
    <location>
        <begin position="9"/>
        <end position="28"/>
    </location>
</feature>